<dbReference type="Pfam" id="PF00067">
    <property type="entry name" value="p450"/>
    <property type="match status" value="1"/>
</dbReference>
<dbReference type="PANTHER" id="PTHR46696:SF1">
    <property type="entry name" value="CYTOCHROME P450 YJIB-RELATED"/>
    <property type="match status" value="1"/>
</dbReference>
<accession>A0A7Z9C684</accession>
<name>A0A7Z9C684_9CAUL</name>
<proteinExistence type="inferred from homology"/>
<comment type="caution">
    <text evidence="4">The sequence shown here is derived from an EMBL/GenBank/DDBJ whole genome shotgun (WGS) entry which is preliminary data.</text>
</comment>
<reference evidence="4 5" key="1">
    <citation type="submission" date="2018-11" db="EMBL/GenBank/DDBJ databases">
        <authorList>
            <person name="Peiro R."/>
            <person name="Begona"/>
            <person name="Cbmso G."/>
            <person name="Lopez M."/>
            <person name="Gonzalez S."/>
            <person name="Sacristan E."/>
            <person name="Castillo E."/>
        </authorList>
    </citation>
    <scope>NUCLEOTIDE SEQUENCE [LARGE SCALE GENOMIC DNA]</scope>
    <source>
        <strain evidence="4">Brev_genome</strain>
    </source>
</reference>
<keyword evidence="2" id="KW-0479">Metal-binding</keyword>
<dbReference type="GO" id="GO:0005506">
    <property type="term" value="F:iron ion binding"/>
    <property type="evidence" value="ECO:0007669"/>
    <property type="project" value="InterPro"/>
</dbReference>
<dbReference type="Gene3D" id="1.10.630.10">
    <property type="entry name" value="Cytochrome P450"/>
    <property type="match status" value="1"/>
</dbReference>
<keyword evidence="5" id="KW-1185">Reference proteome</keyword>
<dbReference type="InterPro" id="IPR017972">
    <property type="entry name" value="Cyt_P450_CS"/>
</dbReference>
<dbReference type="Proteomes" id="UP000289220">
    <property type="component" value="Unassembled WGS sequence"/>
</dbReference>
<dbReference type="AlphaFoldDB" id="A0A7Z9C684"/>
<evidence type="ECO:0000256" key="3">
    <source>
        <dbReference type="SAM" id="MobiDB-lite"/>
    </source>
</evidence>
<evidence type="ECO:0000313" key="5">
    <source>
        <dbReference type="Proteomes" id="UP000289220"/>
    </source>
</evidence>
<dbReference type="EMBL" id="UXHF01000004">
    <property type="protein sequence ID" value="VDC50865.1"/>
    <property type="molecule type" value="Genomic_DNA"/>
</dbReference>
<dbReference type="PROSITE" id="PS00086">
    <property type="entry name" value="CYTOCHROME_P450"/>
    <property type="match status" value="1"/>
</dbReference>
<feature type="region of interest" description="Disordered" evidence="3">
    <location>
        <begin position="1"/>
        <end position="32"/>
    </location>
</feature>
<sequence length="427" mass="46072">MTTTRTAPQDDHPTTADQQPAPFLELSPSGEPIPVVSSLDLERDPHGLFRQWRSKSPVIQREDGACLVLRADDVERLLNDPRTQQIDGALYARMRGVPPGPLFDLLATSVLLSEGEAHRRRRAPLSRTFAFRAIESLRDTVRTAAEGLIDGFEADGAADLVQAFCAPLPPLVMSQLLGAPASDAQEFARAVYKVSPAFAPALPGEDMDRMVDGARWLTDYVKARLADAASGQTPPAALLEDMLAAIGAGDLTEAEAAVQIVTLIIGASDTTRGALAVQVSLLAERGADWSDYGDNPELARAAVAEALRFEPPVGSFPRFSTEAITLDGMVIPAGYLVSLSTLSAMRDPARFQDPDTFLINRQDHVRWHMAFGAGVHRCIGEALARLELEEGLMALCRKLPGLRLAGPPVKVEGYAGIRRIGQLQVTW</sequence>
<dbReference type="GO" id="GO:0004497">
    <property type="term" value="F:monooxygenase activity"/>
    <property type="evidence" value="ECO:0007669"/>
    <property type="project" value="UniProtKB-KW"/>
</dbReference>
<dbReference type="GO" id="GO:0020037">
    <property type="term" value="F:heme binding"/>
    <property type="evidence" value="ECO:0007669"/>
    <property type="project" value="InterPro"/>
</dbReference>
<dbReference type="InterPro" id="IPR001128">
    <property type="entry name" value="Cyt_P450"/>
</dbReference>
<protein>
    <submittedName>
        <fullName evidence="4">Cytochrome P450-pinF1, plant-inducible</fullName>
    </submittedName>
</protein>
<keyword evidence="2" id="KW-0349">Heme</keyword>
<dbReference type="InterPro" id="IPR036396">
    <property type="entry name" value="Cyt_P450_sf"/>
</dbReference>
<evidence type="ECO:0000313" key="4">
    <source>
        <dbReference type="EMBL" id="VDC50865.1"/>
    </source>
</evidence>
<evidence type="ECO:0000256" key="1">
    <source>
        <dbReference type="ARBA" id="ARBA00010617"/>
    </source>
</evidence>
<dbReference type="InterPro" id="IPR002397">
    <property type="entry name" value="Cyt_P450_B"/>
</dbReference>
<dbReference type="PRINTS" id="PR00385">
    <property type="entry name" value="P450"/>
</dbReference>
<gene>
    <name evidence="4" type="ORF">BREV_BREV_00342</name>
</gene>
<organism evidence="4 5">
    <name type="scientific">Brevundimonas mediterranea</name>
    <dbReference type="NCBI Taxonomy" id="74329"/>
    <lineage>
        <taxon>Bacteria</taxon>
        <taxon>Pseudomonadati</taxon>
        <taxon>Pseudomonadota</taxon>
        <taxon>Alphaproteobacteria</taxon>
        <taxon>Caulobacterales</taxon>
        <taxon>Caulobacteraceae</taxon>
        <taxon>Brevundimonas</taxon>
    </lineage>
</organism>
<keyword evidence="2" id="KW-0560">Oxidoreductase</keyword>
<keyword evidence="2" id="KW-0503">Monooxygenase</keyword>
<dbReference type="SUPFAM" id="SSF48264">
    <property type="entry name" value="Cytochrome P450"/>
    <property type="match status" value="1"/>
</dbReference>
<evidence type="ECO:0000256" key="2">
    <source>
        <dbReference type="RuleBase" id="RU000461"/>
    </source>
</evidence>
<dbReference type="PANTHER" id="PTHR46696">
    <property type="entry name" value="P450, PUTATIVE (EUROFUNG)-RELATED"/>
    <property type="match status" value="1"/>
</dbReference>
<comment type="similarity">
    <text evidence="1 2">Belongs to the cytochrome P450 family.</text>
</comment>
<dbReference type="GO" id="GO:0016705">
    <property type="term" value="F:oxidoreductase activity, acting on paired donors, with incorporation or reduction of molecular oxygen"/>
    <property type="evidence" value="ECO:0007669"/>
    <property type="project" value="InterPro"/>
</dbReference>
<keyword evidence="2" id="KW-0408">Iron</keyword>
<dbReference type="PRINTS" id="PR00359">
    <property type="entry name" value="BP450"/>
</dbReference>